<dbReference type="EMBL" id="JJRY01000005">
    <property type="protein sequence ID" value="KEF38917.1"/>
    <property type="molecule type" value="Genomic_DNA"/>
</dbReference>
<name>A0A072NNS6_SCHAZ</name>
<gene>
    <name evidence="3" type="ORF">M670_01733</name>
</gene>
<dbReference type="PATRIC" id="fig|1348973.3.peg.1693"/>
<dbReference type="SUPFAM" id="SSF54637">
    <property type="entry name" value="Thioesterase/thiol ester dehydrase-isomerase"/>
    <property type="match status" value="1"/>
</dbReference>
<sequence>MKSTEYSFTVRWGDTDAAGIVFFPNFYKWMDEATHDFLGQIGYPSSKLYEQEKIGVPLLEAKCEFKSPLLFEEEVTVVSTVSELHDKVLKINHDFYKNGVRVAGGYTLRAWTYFGGERPKAVSIPEEVRNALS</sequence>
<dbReference type="OrthoDB" id="9800856at2"/>
<organism evidence="3 4">
    <name type="scientific">Schinkia azotoformans MEV2011</name>
    <dbReference type="NCBI Taxonomy" id="1348973"/>
    <lineage>
        <taxon>Bacteria</taxon>
        <taxon>Bacillati</taxon>
        <taxon>Bacillota</taxon>
        <taxon>Bacilli</taxon>
        <taxon>Bacillales</taxon>
        <taxon>Bacillaceae</taxon>
        <taxon>Calidifontibacillus/Schinkia group</taxon>
        <taxon>Schinkia</taxon>
    </lineage>
</organism>
<evidence type="ECO:0000256" key="1">
    <source>
        <dbReference type="ARBA" id="ARBA00005953"/>
    </source>
</evidence>
<reference evidence="3 4" key="1">
    <citation type="submission" date="2014-04" db="EMBL/GenBank/DDBJ databases">
        <title>Draft genome sequence of Bacillus azotoformans MEV2011, a (co-) denitrifying strain unable to grow in the presence of oxygen.</title>
        <authorList>
            <person name="Nielsen M."/>
            <person name="Schreiber L."/>
            <person name="Finster K."/>
            <person name="Schramm A."/>
        </authorList>
    </citation>
    <scope>NUCLEOTIDE SEQUENCE [LARGE SCALE GENOMIC DNA]</scope>
    <source>
        <strain evidence="3 4">MEV2011</strain>
    </source>
</reference>
<protein>
    <submittedName>
        <fullName evidence="3">Putative thioesterase</fullName>
        <ecNumber evidence="3">3.1.2.-</ecNumber>
    </submittedName>
</protein>
<dbReference type="Pfam" id="PF13279">
    <property type="entry name" value="4HBT_2"/>
    <property type="match status" value="1"/>
</dbReference>
<dbReference type="RefSeq" id="WP_035194919.1">
    <property type="nucleotide sequence ID" value="NZ_JJRY01000005.1"/>
</dbReference>
<dbReference type="InterPro" id="IPR050563">
    <property type="entry name" value="4-hydroxybenzoyl-CoA_TE"/>
</dbReference>
<evidence type="ECO:0000313" key="3">
    <source>
        <dbReference type="EMBL" id="KEF38917.1"/>
    </source>
</evidence>
<accession>A0A072NNS6</accession>
<dbReference type="Gene3D" id="3.10.129.10">
    <property type="entry name" value="Hotdog Thioesterase"/>
    <property type="match status" value="1"/>
</dbReference>
<dbReference type="Proteomes" id="UP000027936">
    <property type="component" value="Unassembled WGS sequence"/>
</dbReference>
<dbReference type="InterPro" id="IPR029069">
    <property type="entry name" value="HotDog_dom_sf"/>
</dbReference>
<dbReference type="EC" id="3.1.2.-" evidence="3"/>
<dbReference type="PANTHER" id="PTHR31793:SF27">
    <property type="entry name" value="NOVEL THIOESTERASE SUPERFAMILY DOMAIN AND SAPOSIN A-TYPE DOMAIN CONTAINING PROTEIN (0610012H03RIK)"/>
    <property type="match status" value="1"/>
</dbReference>
<dbReference type="GO" id="GO:0047617">
    <property type="term" value="F:fatty acyl-CoA hydrolase activity"/>
    <property type="evidence" value="ECO:0007669"/>
    <property type="project" value="TreeGrafter"/>
</dbReference>
<evidence type="ECO:0000313" key="4">
    <source>
        <dbReference type="Proteomes" id="UP000027936"/>
    </source>
</evidence>
<comment type="similarity">
    <text evidence="1">Belongs to the 4-hydroxybenzoyl-CoA thioesterase family.</text>
</comment>
<evidence type="ECO:0000256" key="2">
    <source>
        <dbReference type="ARBA" id="ARBA00022801"/>
    </source>
</evidence>
<keyword evidence="2 3" id="KW-0378">Hydrolase</keyword>
<dbReference type="AlphaFoldDB" id="A0A072NNS6"/>
<comment type="caution">
    <text evidence="3">The sequence shown here is derived from an EMBL/GenBank/DDBJ whole genome shotgun (WGS) entry which is preliminary data.</text>
</comment>
<dbReference type="CDD" id="cd00586">
    <property type="entry name" value="4HBT"/>
    <property type="match status" value="1"/>
</dbReference>
<proteinExistence type="inferred from homology"/>
<dbReference type="PANTHER" id="PTHR31793">
    <property type="entry name" value="4-HYDROXYBENZOYL-COA THIOESTERASE FAMILY MEMBER"/>
    <property type="match status" value="1"/>
</dbReference>